<dbReference type="EMBL" id="CAJPDT010000021">
    <property type="protein sequence ID" value="CAF9918606.1"/>
    <property type="molecule type" value="Genomic_DNA"/>
</dbReference>
<reference evidence="1" key="1">
    <citation type="submission" date="2021-03" db="EMBL/GenBank/DDBJ databases">
        <authorList>
            <person name="Tagirdzhanova G."/>
        </authorList>
    </citation>
    <scope>NUCLEOTIDE SEQUENCE</scope>
</reference>
<dbReference type="AlphaFoldDB" id="A0A8H3FD28"/>
<accession>A0A8H3FD28</accession>
<keyword evidence="2" id="KW-1185">Reference proteome</keyword>
<sequence length="329" mass="36239">MSLPNVHRNQTVLPDLSLNNLSVAGSDSGSTNALRLMTEPFDRRFGTIIRVYPDVKLSGKSAYMNILKAMINLSYSEGTHAYAGETFSFPGYTNVKIRITPATSSSSDLQYRFAIWGLYRSADYLTMANGFSVIIANLYWSASGSKVLVGVIEIFPDPLPDILESKEIQSFVGTSRQAETLPNFGKLANISYVGSNETDLASPTNAGKLSVFLELQGPVLSIPEVFMMLFRALVHIASFGTAQIVHAFQVRHMDTMTELVYEDYGAPRTSPPFFVYHEAARALGYIPKFMFAQHKFEAVTFVLEIDGTPIATGYLRKFSSTSSVASQKV</sequence>
<evidence type="ECO:0000313" key="1">
    <source>
        <dbReference type="EMBL" id="CAF9918606.1"/>
    </source>
</evidence>
<comment type="caution">
    <text evidence="1">The sequence shown here is derived from an EMBL/GenBank/DDBJ whole genome shotgun (WGS) entry which is preliminary data.</text>
</comment>
<dbReference type="OrthoDB" id="5395533at2759"/>
<gene>
    <name evidence="1" type="ORF">IMSHALPRED_004356</name>
</gene>
<name>A0A8H3FD28_9LECA</name>
<evidence type="ECO:0000313" key="2">
    <source>
        <dbReference type="Proteomes" id="UP000664534"/>
    </source>
</evidence>
<proteinExistence type="predicted"/>
<organism evidence="1 2">
    <name type="scientific">Imshaugia aleurites</name>
    <dbReference type="NCBI Taxonomy" id="172621"/>
    <lineage>
        <taxon>Eukaryota</taxon>
        <taxon>Fungi</taxon>
        <taxon>Dikarya</taxon>
        <taxon>Ascomycota</taxon>
        <taxon>Pezizomycotina</taxon>
        <taxon>Lecanoromycetes</taxon>
        <taxon>OSLEUM clade</taxon>
        <taxon>Lecanoromycetidae</taxon>
        <taxon>Lecanorales</taxon>
        <taxon>Lecanorineae</taxon>
        <taxon>Parmeliaceae</taxon>
        <taxon>Imshaugia</taxon>
    </lineage>
</organism>
<dbReference type="Proteomes" id="UP000664534">
    <property type="component" value="Unassembled WGS sequence"/>
</dbReference>
<protein>
    <submittedName>
        <fullName evidence="1">Uncharacterized protein</fullName>
    </submittedName>
</protein>